<reference evidence="1" key="1">
    <citation type="submission" date="2021-06" db="EMBL/GenBank/DDBJ databases">
        <authorList>
            <person name="Kallberg Y."/>
            <person name="Tangrot J."/>
            <person name="Rosling A."/>
        </authorList>
    </citation>
    <scope>NUCLEOTIDE SEQUENCE</scope>
    <source>
        <strain evidence="1">MA453B</strain>
    </source>
</reference>
<sequence>AKTTSTNKNKENIISDKKYDFLRSIAYKYSSNNNILQTPSYQINYNQKLLDKLEDKKEKAKSLLIGTTWNSVPRSLTVLKDVLGLKNDIICALNTVKEIKKIALQTDPDNLFFIDLPETTTTPNKSAKKPVV</sequence>
<gene>
    <name evidence="1" type="ORF">DERYTH_LOCUS1158</name>
</gene>
<keyword evidence="2" id="KW-1185">Reference proteome</keyword>
<protein>
    <submittedName>
        <fullName evidence="1">25843_t:CDS:1</fullName>
    </submittedName>
</protein>
<dbReference type="AlphaFoldDB" id="A0A9N8Z2L5"/>
<feature type="non-terminal residue" evidence="1">
    <location>
        <position position="132"/>
    </location>
</feature>
<organism evidence="1 2">
    <name type="scientific">Dentiscutata erythropus</name>
    <dbReference type="NCBI Taxonomy" id="1348616"/>
    <lineage>
        <taxon>Eukaryota</taxon>
        <taxon>Fungi</taxon>
        <taxon>Fungi incertae sedis</taxon>
        <taxon>Mucoromycota</taxon>
        <taxon>Glomeromycotina</taxon>
        <taxon>Glomeromycetes</taxon>
        <taxon>Diversisporales</taxon>
        <taxon>Gigasporaceae</taxon>
        <taxon>Dentiscutata</taxon>
    </lineage>
</organism>
<dbReference type="EMBL" id="CAJVPY010000303">
    <property type="protein sequence ID" value="CAG8464325.1"/>
    <property type="molecule type" value="Genomic_DNA"/>
</dbReference>
<evidence type="ECO:0000313" key="1">
    <source>
        <dbReference type="EMBL" id="CAG8464325.1"/>
    </source>
</evidence>
<dbReference type="OrthoDB" id="2428131at2759"/>
<proteinExistence type="predicted"/>
<comment type="caution">
    <text evidence="1">The sequence shown here is derived from an EMBL/GenBank/DDBJ whole genome shotgun (WGS) entry which is preliminary data.</text>
</comment>
<accession>A0A9N8Z2L5</accession>
<name>A0A9N8Z2L5_9GLOM</name>
<evidence type="ECO:0000313" key="2">
    <source>
        <dbReference type="Proteomes" id="UP000789405"/>
    </source>
</evidence>
<dbReference type="Proteomes" id="UP000789405">
    <property type="component" value="Unassembled WGS sequence"/>
</dbReference>